<accession>A0A0W0FQ92</accession>
<comment type="caution">
    <text evidence="2">The sequence shown here is derived from an EMBL/GenBank/DDBJ whole genome shotgun (WGS) entry which is preliminary data.</text>
</comment>
<protein>
    <submittedName>
        <fullName evidence="2">Uncharacterized protein</fullName>
    </submittedName>
</protein>
<feature type="chain" id="PRO_5006901943" evidence="1">
    <location>
        <begin position="20"/>
        <end position="192"/>
    </location>
</feature>
<evidence type="ECO:0000313" key="2">
    <source>
        <dbReference type="EMBL" id="KTB38445.1"/>
    </source>
</evidence>
<keyword evidence="1" id="KW-0732">Signal</keyword>
<dbReference type="Proteomes" id="UP000054988">
    <property type="component" value="Unassembled WGS sequence"/>
</dbReference>
<evidence type="ECO:0000256" key="1">
    <source>
        <dbReference type="SAM" id="SignalP"/>
    </source>
</evidence>
<proteinExistence type="predicted"/>
<organism evidence="2 3">
    <name type="scientific">Moniliophthora roreri</name>
    <name type="common">Frosty pod rot fungus</name>
    <name type="synonym">Monilia roreri</name>
    <dbReference type="NCBI Taxonomy" id="221103"/>
    <lineage>
        <taxon>Eukaryota</taxon>
        <taxon>Fungi</taxon>
        <taxon>Dikarya</taxon>
        <taxon>Basidiomycota</taxon>
        <taxon>Agaricomycotina</taxon>
        <taxon>Agaricomycetes</taxon>
        <taxon>Agaricomycetidae</taxon>
        <taxon>Agaricales</taxon>
        <taxon>Marasmiineae</taxon>
        <taxon>Marasmiaceae</taxon>
        <taxon>Moniliophthora</taxon>
    </lineage>
</organism>
<sequence length="192" mass="20975">MKFLLSCLLSLLLSTVVLSQSPSSQQCSQWVANEAIYQGHFSPACKVLTSACIQRITTCPGVVQLWSDHVCVAAATCQGTEKTIGIGSCLNSEIASLGHEGLFSITIDVWNQQVAPYCSTAPGRCPVSRQNFIDFIYRTLDVTLGSGVWPDAQTEVIDLWWDALVQWGGASATPDRVDYGVFNDWLRNSHSQ</sequence>
<evidence type="ECO:0000313" key="3">
    <source>
        <dbReference type="Proteomes" id="UP000054988"/>
    </source>
</evidence>
<dbReference type="AlphaFoldDB" id="A0A0W0FQ92"/>
<name>A0A0W0FQ92_MONRR</name>
<gene>
    <name evidence="2" type="ORF">WG66_8963</name>
</gene>
<reference evidence="2 3" key="1">
    <citation type="submission" date="2015-12" db="EMBL/GenBank/DDBJ databases">
        <title>Draft genome sequence of Moniliophthora roreri, the causal agent of frosty pod rot of cacao.</title>
        <authorList>
            <person name="Aime M.C."/>
            <person name="Diaz-Valderrama J.R."/>
            <person name="Kijpornyongpan T."/>
            <person name="Phillips-Mora W."/>
        </authorList>
    </citation>
    <scope>NUCLEOTIDE SEQUENCE [LARGE SCALE GENOMIC DNA]</scope>
    <source>
        <strain evidence="2 3">MCA 2952</strain>
    </source>
</reference>
<dbReference type="EMBL" id="LATX01001761">
    <property type="protein sequence ID" value="KTB38445.1"/>
    <property type="molecule type" value="Genomic_DNA"/>
</dbReference>
<feature type="signal peptide" evidence="1">
    <location>
        <begin position="1"/>
        <end position="19"/>
    </location>
</feature>